<evidence type="ECO:0000256" key="6">
    <source>
        <dbReference type="SAM" id="MobiDB-lite"/>
    </source>
</evidence>
<feature type="compositionally biased region" description="Basic and acidic residues" evidence="6">
    <location>
        <begin position="190"/>
        <end position="202"/>
    </location>
</feature>
<evidence type="ECO:0000256" key="2">
    <source>
        <dbReference type="ARBA" id="ARBA00011901"/>
    </source>
</evidence>
<sequence>MSHRRQLRTGAALLAAALVSASLTLAGSASAVPADGSVMNDAFAAASEEFDVPRDLLVAVGYGETHLDGHAGEPSAAGGYGVMHLVSNPERRTLETAAELTDLPAAELKRDTASNIQGGAAVLRSYADALGLDAGERDRIGEWYPVVAEYGGATQASTARLYADTVYGFLNQGLTQRAAGGERVGVEPRKVEPDRGEYEKARPLGVSTGDGEQAEVSVLSTDYGPAHWVPAHPNNYQPGRSAPIDKVVIHVTQGSYAGSISWFQNGSAGVSSHYVVRSSDGDVTQMVRDADTAYHARSANPSALGIEHEGYVDNPSWFTDAMYRSSAALTRHLCDRYGIPKDRAHVLGHNELPGNDHTDPGPHWNWDYYMQLVTSGGGPGMFGGSPTDFTGDGVDDIVTFTQNPEADVYVAPSTRTEFGEAKVWHDFFAPGGETPLTGDFNGDHKDDVVTFTKGTESDVYVALSNGNSFATATVWHDHFSPGGEIPAVGDVNGDGYDDIVTFTHDADAKVYVALSNGTDGFHPATVWHDYFAPNGEFPALGDIDGDGDDDLITFTQGTTADVYAALSNGKDAFGTGQLVHDHFAPAGELPRIGDVNGDKKDDIIAFTQGTESDVYVALSNGAAYGPGARWNEYFSPTGEFPYVGDYDGDGKDDIVTFTHNTEADVYVALSNGTDAFVNGRKWHDFFGTPGETSL</sequence>
<dbReference type="GO" id="GO:0071555">
    <property type="term" value="P:cell wall organization"/>
    <property type="evidence" value="ECO:0007669"/>
    <property type="project" value="UniProtKB-KW"/>
</dbReference>
<dbReference type="InterPro" id="IPR002502">
    <property type="entry name" value="Amidase_domain"/>
</dbReference>
<evidence type="ECO:0000313" key="9">
    <source>
        <dbReference type="EMBL" id="NEV91134.1"/>
    </source>
</evidence>
<name>A0A6B3QYV7_STRTE</name>
<feature type="signal peptide" evidence="7">
    <location>
        <begin position="1"/>
        <end position="31"/>
    </location>
</feature>
<dbReference type="CDD" id="cd06583">
    <property type="entry name" value="PGRP"/>
    <property type="match status" value="1"/>
</dbReference>
<protein>
    <recommendedName>
        <fullName evidence="2">N-acetylmuramoyl-L-alanine amidase</fullName>
        <ecNumber evidence="2">3.5.1.28</ecNumber>
    </recommendedName>
</protein>
<dbReference type="PROSITE" id="PS51318">
    <property type="entry name" value="TAT"/>
    <property type="match status" value="1"/>
</dbReference>
<evidence type="ECO:0000256" key="1">
    <source>
        <dbReference type="ARBA" id="ARBA00001561"/>
    </source>
</evidence>
<dbReference type="InterPro" id="IPR013517">
    <property type="entry name" value="FG-GAP"/>
</dbReference>
<dbReference type="Pfam" id="PF13517">
    <property type="entry name" value="FG-GAP_3"/>
    <property type="match status" value="2"/>
</dbReference>
<feature type="chain" id="PRO_5025551592" description="N-acetylmuramoyl-L-alanine amidase" evidence="7">
    <location>
        <begin position="32"/>
        <end position="694"/>
    </location>
</feature>
<dbReference type="GO" id="GO:0008745">
    <property type="term" value="F:N-acetylmuramoyl-L-alanine amidase activity"/>
    <property type="evidence" value="ECO:0007669"/>
    <property type="project" value="UniProtKB-EC"/>
</dbReference>
<dbReference type="SUPFAM" id="SSF53955">
    <property type="entry name" value="Lysozyme-like"/>
    <property type="match status" value="1"/>
</dbReference>
<dbReference type="InterPro" id="IPR023346">
    <property type="entry name" value="Lysozyme-like_dom_sf"/>
</dbReference>
<dbReference type="SUPFAM" id="SSF69318">
    <property type="entry name" value="Integrin alpha N-terminal domain"/>
    <property type="match status" value="1"/>
</dbReference>
<dbReference type="FunFam" id="3.40.80.10:FF:000006">
    <property type="entry name" value="N-acetylmuramoyl-L-alanine amidase"/>
    <property type="match status" value="1"/>
</dbReference>
<evidence type="ECO:0000256" key="7">
    <source>
        <dbReference type="SAM" id="SignalP"/>
    </source>
</evidence>
<organism evidence="9">
    <name type="scientific">Streptomyces tendae</name>
    <dbReference type="NCBI Taxonomy" id="1932"/>
    <lineage>
        <taxon>Bacteria</taxon>
        <taxon>Bacillati</taxon>
        <taxon>Actinomycetota</taxon>
        <taxon>Actinomycetes</taxon>
        <taxon>Kitasatosporales</taxon>
        <taxon>Streptomycetaceae</taxon>
        <taxon>Streptomyces</taxon>
    </lineage>
</organism>
<feature type="region of interest" description="Disordered" evidence="6">
    <location>
        <begin position="190"/>
        <end position="211"/>
    </location>
</feature>
<comment type="catalytic activity">
    <reaction evidence="1">
        <text>Hydrolyzes the link between N-acetylmuramoyl residues and L-amino acid residues in certain cell-wall glycopeptides.</text>
        <dbReference type="EC" id="3.5.1.28"/>
    </reaction>
</comment>
<dbReference type="InterPro" id="IPR006311">
    <property type="entry name" value="TAT_signal"/>
</dbReference>
<dbReference type="PANTHER" id="PTHR30417:SF1">
    <property type="entry name" value="N-ACETYLMURAMOYL-L-ALANINE AMIDASE AMID"/>
    <property type="match status" value="1"/>
</dbReference>
<evidence type="ECO:0000259" key="8">
    <source>
        <dbReference type="SMART" id="SM00644"/>
    </source>
</evidence>
<comment type="caution">
    <text evidence="9">The sequence shown here is derived from an EMBL/GenBank/DDBJ whole genome shotgun (WGS) entry which is preliminary data.</text>
</comment>
<evidence type="ECO:0000256" key="3">
    <source>
        <dbReference type="ARBA" id="ARBA00022729"/>
    </source>
</evidence>
<keyword evidence="4" id="KW-0378">Hydrolase</keyword>
<dbReference type="EMBL" id="JAAIFS010000008">
    <property type="protein sequence ID" value="NEV91134.1"/>
    <property type="molecule type" value="Genomic_DNA"/>
</dbReference>
<dbReference type="SMART" id="SM00644">
    <property type="entry name" value="Ami_2"/>
    <property type="match status" value="1"/>
</dbReference>
<dbReference type="Gene3D" id="2.130.10.130">
    <property type="entry name" value="Integrin alpha, N-terminal"/>
    <property type="match status" value="1"/>
</dbReference>
<dbReference type="GO" id="GO:0009254">
    <property type="term" value="P:peptidoglycan turnover"/>
    <property type="evidence" value="ECO:0007669"/>
    <property type="project" value="TreeGrafter"/>
</dbReference>
<feature type="domain" description="N-acetylmuramoyl-L-alanine amidase" evidence="8">
    <location>
        <begin position="232"/>
        <end position="361"/>
    </location>
</feature>
<keyword evidence="3 7" id="KW-0732">Signal</keyword>
<dbReference type="InterPro" id="IPR036505">
    <property type="entry name" value="Amidase/PGRP_sf"/>
</dbReference>
<keyword evidence="5" id="KW-0961">Cell wall biogenesis/degradation</keyword>
<gene>
    <name evidence="9" type="ORF">GUR47_31355</name>
</gene>
<dbReference type="Pfam" id="PF01510">
    <property type="entry name" value="Amidase_2"/>
    <property type="match status" value="1"/>
</dbReference>
<dbReference type="Gene3D" id="3.40.80.10">
    <property type="entry name" value="Peptidoglycan recognition protein-like"/>
    <property type="match status" value="1"/>
</dbReference>
<dbReference type="InterPro" id="IPR051206">
    <property type="entry name" value="NAMLAA_amidase_2"/>
</dbReference>
<dbReference type="SUPFAM" id="SSF55846">
    <property type="entry name" value="N-acetylmuramoyl-L-alanine amidase-like"/>
    <property type="match status" value="1"/>
</dbReference>
<dbReference type="Gene3D" id="1.10.530.10">
    <property type="match status" value="1"/>
</dbReference>
<dbReference type="GO" id="GO:0009253">
    <property type="term" value="P:peptidoglycan catabolic process"/>
    <property type="evidence" value="ECO:0007669"/>
    <property type="project" value="InterPro"/>
</dbReference>
<dbReference type="EC" id="3.5.1.28" evidence="2"/>
<dbReference type="AlphaFoldDB" id="A0A6B3QYV7"/>
<dbReference type="PANTHER" id="PTHR30417">
    <property type="entry name" value="N-ACETYLMURAMOYL-L-ALANINE AMIDASE AMID"/>
    <property type="match status" value="1"/>
</dbReference>
<evidence type="ECO:0000256" key="4">
    <source>
        <dbReference type="ARBA" id="ARBA00022801"/>
    </source>
</evidence>
<proteinExistence type="predicted"/>
<evidence type="ECO:0000256" key="5">
    <source>
        <dbReference type="ARBA" id="ARBA00023316"/>
    </source>
</evidence>
<accession>A0A6B3QYV7</accession>
<dbReference type="InterPro" id="IPR028994">
    <property type="entry name" value="Integrin_alpha_N"/>
</dbReference>
<reference evidence="9" key="1">
    <citation type="journal article" date="2020" name="Microorganisms">
        <title>Isolation, Genomic and Metabolomic Characterization of Streptomyces tendae VITAKN with Quorum Sensing Inhibitory Activity from Southern India.</title>
        <authorList>
            <person name="Ishaque N.M."/>
            <person name="Burgsdorf I."/>
            <person name="Limlingan Malit J.J."/>
            <person name="Saha S."/>
            <person name="Teta R."/>
            <person name="Ewe D."/>
            <person name="Kannabiran K."/>
            <person name="Hrouzek P."/>
            <person name="Steindler L."/>
            <person name="Costantino V."/>
            <person name="Saurav K."/>
        </authorList>
    </citation>
    <scope>NUCLEOTIDE SEQUENCE</scope>
    <source>
        <strain evidence="9">VITAKN</strain>
    </source>
</reference>